<dbReference type="EnsemblMetazoa" id="XM_014385735.2">
    <property type="protein sequence ID" value="XP_014241221.1"/>
    <property type="gene ID" value="LOC106661956"/>
</dbReference>
<dbReference type="KEGG" id="clec:106661956"/>
<dbReference type="PROSITE" id="PS00062">
    <property type="entry name" value="ALDOKETO_REDUCTASE_2"/>
    <property type="match status" value="1"/>
</dbReference>
<evidence type="ECO:0000256" key="5">
    <source>
        <dbReference type="PIRSR" id="PIRSR000097-2"/>
    </source>
</evidence>
<dbReference type="GO" id="GO:0016616">
    <property type="term" value="F:oxidoreductase activity, acting on the CH-OH group of donors, NAD or NADP as acceptor"/>
    <property type="evidence" value="ECO:0007669"/>
    <property type="project" value="UniProtKB-ARBA"/>
</dbReference>
<dbReference type="OMA" id="DIALRWC"/>
<evidence type="ECO:0000256" key="4">
    <source>
        <dbReference type="PIRSR" id="PIRSR000097-1"/>
    </source>
</evidence>
<dbReference type="PANTHER" id="PTHR43827:SF3">
    <property type="entry name" value="NADP-DEPENDENT OXIDOREDUCTASE DOMAIN-CONTAINING PROTEIN"/>
    <property type="match status" value="1"/>
</dbReference>
<organism evidence="8 9">
    <name type="scientific">Cimex lectularius</name>
    <name type="common">Bed bug</name>
    <name type="synonym">Acanthia lectularia</name>
    <dbReference type="NCBI Taxonomy" id="79782"/>
    <lineage>
        <taxon>Eukaryota</taxon>
        <taxon>Metazoa</taxon>
        <taxon>Ecdysozoa</taxon>
        <taxon>Arthropoda</taxon>
        <taxon>Hexapoda</taxon>
        <taxon>Insecta</taxon>
        <taxon>Pterygota</taxon>
        <taxon>Neoptera</taxon>
        <taxon>Paraneoptera</taxon>
        <taxon>Hemiptera</taxon>
        <taxon>Heteroptera</taxon>
        <taxon>Panheteroptera</taxon>
        <taxon>Cimicomorpha</taxon>
        <taxon>Cimicidae</taxon>
        <taxon>Cimex</taxon>
    </lineage>
</organism>
<reference evidence="8" key="1">
    <citation type="submission" date="2022-01" db="UniProtKB">
        <authorList>
            <consortium name="EnsemblMetazoa"/>
        </authorList>
    </citation>
    <scope>IDENTIFICATION</scope>
</reference>
<feature type="domain" description="NADP-dependent oxidoreductase" evidence="7">
    <location>
        <begin position="32"/>
        <end position="291"/>
    </location>
</feature>
<evidence type="ECO:0000256" key="6">
    <source>
        <dbReference type="PIRSR" id="PIRSR000097-3"/>
    </source>
</evidence>
<evidence type="ECO:0000313" key="8">
    <source>
        <dbReference type="EnsemblMetazoa" id="XP_014241221.1"/>
    </source>
</evidence>
<dbReference type="PANTHER" id="PTHR43827">
    <property type="entry name" value="2,5-DIKETO-D-GLUCONIC ACID REDUCTASE"/>
    <property type="match status" value="1"/>
</dbReference>
<dbReference type="RefSeq" id="XP_014241221.1">
    <property type="nucleotide sequence ID" value="XM_014385735.2"/>
</dbReference>
<dbReference type="FunFam" id="3.20.20.100:FF:000002">
    <property type="entry name" value="2,5-diketo-D-gluconic acid reductase A"/>
    <property type="match status" value="1"/>
</dbReference>
<dbReference type="InterPro" id="IPR036812">
    <property type="entry name" value="NAD(P)_OxRdtase_dom_sf"/>
</dbReference>
<dbReference type="PIRSF" id="PIRSF000097">
    <property type="entry name" value="AKR"/>
    <property type="match status" value="1"/>
</dbReference>
<dbReference type="Pfam" id="PF00248">
    <property type="entry name" value="Aldo_ket_red"/>
    <property type="match status" value="1"/>
</dbReference>
<proteinExistence type="inferred from homology"/>
<dbReference type="CDD" id="cd19136">
    <property type="entry name" value="AKR_DrGR-like"/>
    <property type="match status" value="1"/>
</dbReference>
<dbReference type="Gene3D" id="3.20.20.100">
    <property type="entry name" value="NADP-dependent oxidoreductase domain"/>
    <property type="match status" value="1"/>
</dbReference>
<dbReference type="SUPFAM" id="SSF51430">
    <property type="entry name" value="NAD(P)-linked oxidoreductase"/>
    <property type="match status" value="1"/>
</dbReference>
<name>A0A8I6RCH2_CIMLE</name>
<feature type="active site" description="Proton donor" evidence="4">
    <location>
        <position position="65"/>
    </location>
</feature>
<dbReference type="GeneID" id="106661956"/>
<keyword evidence="2" id="KW-0521">NADP</keyword>
<protein>
    <recommendedName>
        <fullName evidence="7">NADP-dependent oxidoreductase domain-containing protein</fullName>
    </recommendedName>
</protein>
<comment type="similarity">
    <text evidence="1">Belongs to the aldo/keto reductase family.</text>
</comment>
<dbReference type="OrthoDB" id="416253at2759"/>
<evidence type="ECO:0000313" key="9">
    <source>
        <dbReference type="Proteomes" id="UP000494040"/>
    </source>
</evidence>
<evidence type="ECO:0000259" key="7">
    <source>
        <dbReference type="Pfam" id="PF00248"/>
    </source>
</evidence>
<dbReference type="AlphaFoldDB" id="A0A8I6RCH2"/>
<dbReference type="InterPro" id="IPR023210">
    <property type="entry name" value="NADP_OxRdtase_dom"/>
</dbReference>
<sequence length="304" mass="34636">MPYFGVQDVLDGKDVKSCYIELNNGDFMPIFGLGTYLLKDEEQLTRVLETALSTGYRLIDTATVYHNEEIIGKALQDLQKRLGIARSELFITSKLAPKDQGKDNVRQAVATSLRKLNLSYIDLYLIHWPGVDSVNSRSDKNPILRKESWIELEKCVEDGLIRSIGVSNYNLNHLKQLYEHCKIPPAVNQVEYHLYYRYPEEFVDFCTSKKILLQSYGTLGGGGVKDLLEDEEVMRIANSLGTLPAQILLRWALQNGWAVIPKSCMPTRVIENSELNFEIPENEMSLLNSISKRIKYAWDPNSVL</sequence>
<dbReference type="Proteomes" id="UP000494040">
    <property type="component" value="Unassembled WGS sequence"/>
</dbReference>
<dbReference type="InterPro" id="IPR018170">
    <property type="entry name" value="Aldo/ket_reductase_CS"/>
</dbReference>
<keyword evidence="3" id="KW-0560">Oxidoreductase</keyword>
<evidence type="ECO:0000256" key="1">
    <source>
        <dbReference type="ARBA" id="ARBA00007905"/>
    </source>
</evidence>
<dbReference type="InterPro" id="IPR020471">
    <property type="entry name" value="AKR"/>
</dbReference>
<keyword evidence="9" id="KW-1185">Reference proteome</keyword>
<feature type="site" description="Lowers pKa of active site Tyr" evidence="6">
    <location>
        <position position="94"/>
    </location>
</feature>
<evidence type="ECO:0000256" key="3">
    <source>
        <dbReference type="ARBA" id="ARBA00023002"/>
    </source>
</evidence>
<accession>A0A8I6RCH2</accession>
<dbReference type="PRINTS" id="PR00069">
    <property type="entry name" value="ALDKETRDTASE"/>
</dbReference>
<evidence type="ECO:0000256" key="2">
    <source>
        <dbReference type="ARBA" id="ARBA00022857"/>
    </source>
</evidence>
<feature type="binding site" evidence="5">
    <location>
        <position position="127"/>
    </location>
    <ligand>
        <name>substrate</name>
    </ligand>
</feature>
<dbReference type="PROSITE" id="PS00798">
    <property type="entry name" value="ALDOKETO_REDUCTASE_1"/>
    <property type="match status" value="1"/>
</dbReference>